<proteinExistence type="predicted"/>
<sequence>MSGVWYNNDSNTNPGRPIRNSHFGCITQLYQIALFDKHDKLTNYYITIDEDDLNLIKRHKWYFKNEIVVNENGIALTEILTNDLTNNEDICIFTKIKKKDEIFGIGIYCPLYPDKSIFKFVNEDYSIQESQIYALIEAIKIFSIFDKPLSIFTSNKNICSLWNT</sequence>
<evidence type="ECO:0000313" key="1">
    <source>
        <dbReference type="EMBL" id="CAG8759359.1"/>
    </source>
</evidence>
<feature type="non-terminal residue" evidence="1">
    <location>
        <position position="1"/>
    </location>
</feature>
<dbReference type="AlphaFoldDB" id="A0A9N9J0E4"/>
<dbReference type="Proteomes" id="UP000789405">
    <property type="component" value="Unassembled WGS sequence"/>
</dbReference>
<accession>A0A9N9J0E4</accession>
<organism evidence="1 2">
    <name type="scientific">Dentiscutata erythropus</name>
    <dbReference type="NCBI Taxonomy" id="1348616"/>
    <lineage>
        <taxon>Eukaryota</taxon>
        <taxon>Fungi</taxon>
        <taxon>Fungi incertae sedis</taxon>
        <taxon>Mucoromycota</taxon>
        <taxon>Glomeromycotina</taxon>
        <taxon>Glomeromycetes</taxon>
        <taxon>Diversisporales</taxon>
        <taxon>Gigasporaceae</taxon>
        <taxon>Dentiscutata</taxon>
    </lineage>
</organism>
<name>A0A9N9J0E4_9GLOM</name>
<comment type="caution">
    <text evidence="1">The sequence shown here is derived from an EMBL/GenBank/DDBJ whole genome shotgun (WGS) entry which is preliminary data.</text>
</comment>
<protein>
    <submittedName>
        <fullName evidence="1">13132_t:CDS:1</fullName>
    </submittedName>
</protein>
<evidence type="ECO:0000313" key="2">
    <source>
        <dbReference type="Proteomes" id="UP000789405"/>
    </source>
</evidence>
<keyword evidence="2" id="KW-1185">Reference proteome</keyword>
<dbReference type="EMBL" id="CAJVPY010016896">
    <property type="protein sequence ID" value="CAG8759359.1"/>
    <property type="molecule type" value="Genomic_DNA"/>
</dbReference>
<reference evidence="1" key="1">
    <citation type="submission" date="2021-06" db="EMBL/GenBank/DDBJ databases">
        <authorList>
            <person name="Kallberg Y."/>
            <person name="Tangrot J."/>
            <person name="Rosling A."/>
        </authorList>
    </citation>
    <scope>NUCLEOTIDE SEQUENCE</scope>
    <source>
        <strain evidence="1">MA453B</strain>
    </source>
</reference>
<gene>
    <name evidence="1" type="ORF">DERYTH_LOCUS17668</name>
</gene>